<comment type="subcellular location">
    <subcellularLocation>
        <location evidence="1">Cell envelope</location>
    </subcellularLocation>
</comment>
<dbReference type="Proteomes" id="UP001215231">
    <property type="component" value="Chromosome"/>
</dbReference>
<dbReference type="EMBL" id="CP059693">
    <property type="protein sequence ID" value="WDE14193.1"/>
    <property type="molecule type" value="Genomic_DNA"/>
</dbReference>
<name>A0ABY7VL31_9GAMM</name>
<dbReference type="InterPro" id="IPR009056">
    <property type="entry name" value="Cyt_c-like_dom"/>
</dbReference>
<feature type="domain" description="Cytochrome c" evidence="8">
    <location>
        <begin position="54"/>
        <end position="177"/>
    </location>
</feature>
<dbReference type="GO" id="GO:0004601">
    <property type="term" value="F:peroxidase activity"/>
    <property type="evidence" value="ECO:0007669"/>
    <property type="project" value="UniProtKB-KW"/>
</dbReference>
<keyword evidence="5" id="KW-0560">Oxidoreductase</keyword>
<evidence type="ECO:0000256" key="7">
    <source>
        <dbReference type="PROSITE-ProRule" id="PRU00433"/>
    </source>
</evidence>
<gene>
    <name evidence="9" type="ORF">H3N35_12715</name>
</gene>
<dbReference type="InterPro" id="IPR036909">
    <property type="entry name" value="Cyt_c-like_dom_sf"/>
</dbReference>
<protein>
    <submittedName>
        <fullName evidence="9">Cytochrome C peroxidase</fullName>
    </submittedName>
</protein>
<evidence type="ECO:0000256" key="2">
    <source>
        <dbReference type="ARBA" id="ARBA00022617"/>
    </source>
</evidence>
<evidence type="ECO:0000256" key="5">
    <source>
        <dbReference type="ARBA" id="ARBA00023002"/>
    </source>
</evidence>
<reference evidence="9 10" key="1">
    <citation type="journal article" date="2022" name="Mar. Drugs">
        <title>Bioassay-Guided Fractionation Leads to the Detection of Cholic Acid Generated by the Rare Thalassomonas sp.</title>
        <authorList>
            <person name="Pheiffer F."/>
            <person name="Schneider Y.K."/>
            <person name="Hansen E.H."/>
            <person name="Andersen J.H."/>
            <person name="Isaksson J."/>
            <person name="Busche T."/>
            <person name="R C."/>
            <person name="Kalinowski J."/>
            <person name="Zyl L.V."/>
            <person name="Trindade M."/>
        </authorList>
    </citation>
    <scope>NUCLEOTIDE SEQUENCE [LARGE SCALE GENOMIC DNA]</scope>
    <source>
        <strain evidence="9 10">A5K-61T</strain>
    </source>
</reference>
<dbReference type="RefSeq" id="WP_274054721.1">
    <property type="nucleotide sequence ID" value="NZ_CP059693.1"/>
</dbReference>
<evidence type="ECO:0000313" key="9">
    <source>
        <dbReference type="EMBL" id="WDE14193.1"/>
    </source>
</evidence>
<dbReference type="SUPFAM" id="SSF46626">
    <property type="entry name" value="Cytochrome c"/>
    <property type="match status" value="2"/>
</dbReference>
<evidence type="ECO:0000256" key="6">
    <source>
        <dbReference type="ARBA" id="ARBA00023004"/>
    </source>
</evidence>
<evidence type="ECO:0000256" key="1">
    <source>
        <dbReference type="ARBA" id="ARBA00004196"/>
    </source>
</evidence>
<organism evidence="9 10">
    <name type="scientific">Thalassomonas haliotis</name>
    <dbReference type="NCBI Taxonomy" id="485448"/>
    <lineage>
        <taxon>Bacteria</taxon>
        <taxon>Pseudomonadati</taxon>
        <taxon>Pseudomonadota</taxon>
        <taxon>Gammaproteobacteria</taxon>
        <taxon>Alteromonadales</taxon>
        <taxon>Colwelliaceae</taxon>
        <taxon>Thalassomonas</taxon>
    </lineage>
</organism>
<keyword evidence="2 7" id="KW-0349">Heme</keyword>
<evidence type="ECO:0000259" key="8">
    <source>
        <dbReference type="PROSITE" id="PS51007"/>
    </source>
</evidence>
<feature type="domain" description="Cytochrome c" evidence="8">
    <location>
        <begin position="264"/>
        <end position="425"/>
    </location>
</feature>
<keyword evidence="6 7" id="KW-0408">Iron</keyword>
<dbReference type="PROSITE" id="PS51007">
    <property type="entry name" value="CYTC"/>
    <property type="match status" value="2"/>
</dbReference>
<proteinExistence type="predicted"/>
<evidence type="ECO:0000256" key="3">
    <source>
        <dbReference type="ARBA" id="ARBA00022723"/>
    </source>
</evidence>
<keyword evidence="9" id="KW-0575">Peroxidase</keyword>
<dbReference type="Pfam" id="PF03150">
    <property type="entry name" value="CCP_MauG"/>
    <property type="match status" value="1"/>
</dbReference>
<dbReference type="PANTHER" id="PTHR30600:SF10">
    <property type="entry name" value="BLL6722 PROTEIN"/>
    <property type="match status" value="1"/>
</dbReference>
<keyword evidence="4" id="KW-0732">Signal</keyword>
<dbReference type="InterPro" id="IPR051395">
    <property type="entry name" value="Cytochrome_c_Peroxidase/MauG"/>
</dbReference>
<dbReference type="PANTHER" id="PTHR30600">
    <property type="entry name" value="CYTOCHROME C PEROXIDASE-RELATED"/>
    <property type="match status" value="1"/>
</dbReference>
<accession>A0ABY7VL31</accession>
<evidence type="ECO:0000313" key="10">
    <source>
        <dbReference type="Proteomes" id="UP001215231"/>
    </source>
</evidence>
<keyword evidence="10" id="KW-1185">Reference proteome</keyword>
<dbReference type="Gene3D" id="1.10.760.10">
    <property type="entry name" value="Cytochrome c-like domain"/>
    <property type="match status" value="2"/>
</dbReference>
<sequence>MPASKGQEREPGQNGPLETYHFTGADIEFLAQFSLSRLKPLPAAPGNRVADNIKAAQLGKKLFFDESLSRNNQVSCRSCHQPDLYFTDGKKISQGAGLTFRSSPTLLGAAFSPWQFWDGRKDSLWSQALGPIEDANEFNTSRGEYVVALLKGYLAEYQQVFGPLDENTLADKLAQLALPASPLGDEAQMKRWQALSSKLQTWVNRVFSNAGKAMMAYQRRLQLPRARFDHFIDALVRENRQKSTAYTARSKDGPGNSMPQSLTAAEIRGLRVFMGKGNCASCHNGPLFTNYEFHNIGAPEPLENTVELGRYLGVKLLAQDEFTCLSDFSDADSRACDEMRFLKVSGPELVGALKTPTLRNIAKTAPYMQFGQFANLKEVIAHYNQPSPPVYNRQLHPSRPHFDILPLKLTDQEIAELQAFLHTLTSPLPQEDPWWGLEPQRLTRAH</sequence>
<dbReference type="InterPro" id="IPR004852">
    <property type="entry name" value="Di-haem_cyt_c_peroxidsae"/>
</dbReference>
<keyword evidence="3 7" id="KW-0479">Metal-binding</keyword>
<evidence type="ECO:0000256" key="4">
    <source>
        <dbReference type="ARBA" id="ARBA00022729"/>
    </source>
</evidence>